<evidence type="ECO:0000313" key="1">
    <source>
        <dbReference type="EMBL" id="CAG4882493.1"/>
    </source>
</evidence>
<dbReference type="RefSeq" id="WP_220634559.1">
    <property type="nucleotide sequence ID" value="NZ_CAJQUM010000001.1"/>
</dbReference>
<organism evidence="1 2">
    <name type="scientific">Georgfuchsia toluolica</name>
    <dbReference type="NCBI Taxonomy" id="424218"/>
    <lineage>
        <taxon>Bacteria</taxon>
        <taxon>Pseudomonadati</taxon>
        <taxon>Pseudomonadota</taxon>
        <taxon>Betaproteobacteria</taxon>
        <taxon>Nitrosomonadales</taxon>
        <taxon>Sterolibacteriaceae</taxon>
        <taxon>Georgfuchsia</taxon>
    </lineage>
</organism>
<dbReference type="EMBL" id="CAJQUM010000001">
    <property type="protein sequence ID" value="CAG4882493.1"/>
    <property type="molecule type" value="Genomic_DNA"/>
</dbReference>
<evidence type="ECO:0000313" key="2">
    <source>
        <dbReference type="Proteomes" id="UP000742786"/>
    </source>
</evidence>
<name>A0A916J202_9PROT</name>
<proteinExistence type="predicted"/>
<dbReference type="CDD" id="cd09627">
    <property type="entry name" value="DOMON_murB_like"/>
    <property type="match status" value="1"/>
</dbReference>
<dbReference type="Proteomes" id="UP000742786">
    <property type="component" value="Unassembled WGS sequence"/>
</dbReference>
<comment type="caution">
    <text evidence="1">The sequence shown here is derived from an EMBL/GenBank/DDBJ whole genome shotgun (WGS) entry which is preliminary data.</text>
</comment>
<evidence type="ECO:0008006" key="3">
    <source>
        <dbReference type="Google" id="ProtNLM"/>
    </source>
</evidence>
<gene>
    <name evidence="1" type="ORF">GTOL_10375</name>
</gene>
<dbReference type="AlphaFoldDB" id="A0A916J202"/>
<accession>A0A916J202</accession>
<keyword evidence="2" id="KW-1185">Reference proteome</keyword>
<sequence>MHTMNDLPLTCHHSQATDTIERFTASAKRGADGWFRLRYVIRGAVERIALPAHIAVRHRDELWRHTCFEAFITTEDRPAYVECNFAPSRAWATYRFARYRTGMAALVPVAPPCITLQTQPDGLVLEAQLHLGEFAGRALRIGLTAVVEDKAGGLSYWALRHPRSKPDFHHRGGFILRLAAPSVHI</sequence>
<reference evidence="1" key="1">
    <citation type="submission" date="2021-04" db="EMBL/GenBank/DDBJ databases">
        <authorList>
            <person name="Hornung B."/>
        </authorList>
    </citation>
    <scope>NUCLEOTIDE SEQUENCE</scope>
    <source>
        <strain evidence="1">G5G6</strain>
    </source>
</reference>
<protein>
    <recommendedName>
        <fullName evidence="3">DOMON-like domain-containing protein</fullName>
    </recommendedName>
</protein>